<comment type="caution">
    <text evidence="1">The sequence shown here is derived from an EMBL/GenBank/DDBJ whole genome shotgun (WGS) entry which is preliminary data.</text>
</comment>
<evidence type="ECO:0000313" key="2">
    <source>
        <dbReference type="Proteomes" id="UP001178507"/>
    </source>
</evidence>
<accession>A0AA36MWT9</accession>
<keyword evidence="2" id="KW-1185">Reference proteome</keyword>
<dbReference type="AlphaFoldDB" id="A0AA36MWT9"/>
<dbReference type="Proteomes" id="UP001178507">
    <property type="component" value="Unassembled WGS sequence"/>
</dbReference>
<evidence type="ECO:0000313" key="1">
    <source>
        <dbReference type="EMBL" id="CAJ1389295.1"/>
    </source>
</evidence>
<dbReference type="PROSITE" id="PS51257">
    <property type="entry name" value="PROKAR_LIPOPROTEIN"/>
    <property type="match status" value="1"/>
</dbReference>
<sequence length="131" mass="14465">MDAEQRQQLLDKLHGNAGIGMPVAGSSALACYQHLYALYFSDKEYLKAATVAYSLYSALDRSLRRSGEALPAMSLAVAPVLEQQRAALLMLISARARHFALMVRPQEWNGALCAKRAAFHMRAWSRPVQAS</sequence>
<protein>
    <submittedName>
        <fullName evidence="1">Uncharacterized protein</fullName>
    </submittedName>
</protein>
<gene>
    <name evidence="1" type="ORF">EVOR1521_LOCUS14943</name>
</gene>
<reference evidence="1" key="1">
    <citation type="submission" date="2023-08" db="EMBL/GenBank/DDBJ databases">
        <authorList>
            <person name="Chen Y."/>
            <person name="Shah S."/>
            <person name="Dougan E. K."/>
            <person name="Thang M."/>
            <person name="Chan C."/>
        </authorList>
    </citation>
    <scope>NUCLEOTIDE SEQUENCE</scope>
</reference>
<dbReference type="EMBL" id="CAUJNA010001846">
    <property type="protein sequence ID" value="CAJ1389295.1"/>
    <property type="molecule type" value="Genomic_DNA"/>
</dbReference>
<name>A0AA36MWT9_9DINO</name>
<proteinExistence type="predicted"/>
<organism evidence="1 2">
    <name type="scientific">Effrenium voratum</name>
    <dbReference type="NCBI Taxonomy" id="2562239"/>
    <lineage>
        <taxon>Eukaryota</taxon>
        <taxon>Sar</taxon>
        <taxon>Alveolata</taxon>
        <taxon>Dinophyceae</taxon>
        <taxon>Suessiales</taxon>
        <taxon>Symbiodiniaceae</taxon>
        <taxon>Effrenium</taxon>
    </lineage>
</organism>